<protein>
    <submittedName>
        <fullName evidence="1">Uncharacterized protein</fullName>
    </submittedName>
</protein>
<comment type="caution">
    <text evidence="1">The sequence shown here is derived from an EMBL/GenBank/DDBJ whole genome shotgun (WGS) entry which is preliminary data.</text>
</comment>
<dbReference type="Proteomes" id="UP001642484">
    <property type="component" value="Unassembled WGS sequence"/>
</dbReference>
<reference evidence="1 2" key="1">
    <citation type="submission" date="2024-02" db="EMBL/GenBank/DDBJ databases">
        <authorList>
            <person name="Chen Y."/>
            <person name="Shah S."/>
            <person name="Dougan E. K."/>
            <person name="Thang M."/>
            <person name="Chan C."/>
        </authorList>
    </citation>
    <scope>NUCLEOTIDE SEQUENCE [LARGE SCALE GENOMIC DNA]</scope>
</reference>
<evidence type="ECO:0000313" key="2">
    <source>
        <dbReference type="Proteomes" id="UP001642484"/>
    </source>
</evidence>
<keyword evidence="2" id="KW-1185">Reference proteome</keyword>
<name>A0ABP0MK83_9DINO</name>
<dbReference type="EMBL" id="CAXAMN010018113">
    <property type="protein sequence ID" value="CAK9051885.1"/>
    <property type="molecule type" value="Genomic_DNA"/>
</dbReference>
<organism evidence="1 2">
    <name type="scientific">Durusdinium trenchii</name>
    <dbReference type="NCBI Taxonomy" id="1381693"/>
    <lineage>
        <taxon>Eukaryota</taxon>
        <taxon>Sar</taxon>
        <taxon>Alveolata</taxon>
        <taxon>Dinophyceae</taxon>
        <taxon>Suessiales</taxon>
        <taxon>Symbiodiniaceae</taxon>
        <taxon>Durusdinium</taxon>
    </lineage>
</organism>
<proteinExistence type="predicted"/>
<accession>A0ABP0MK83</accession>
<gene>
    <name evidence="1" type="ORF">CCMP2556_LOCUS26250</name>
</gene>
<evidence type="ECO:0000313" key="1">
    <source>
        <dbReference type="EMBL" id="CAK9051885.1"/>
    </source>
</evidence>
<sequence>MVKAAAKVKAKPAKKPSSTKAKAKPLKKPSRQKAEKVPIEPGPPPPPLGWKPAATLEDFLEQQTGPCINALTDLCRRMRKHAVSCVTLTDHPSYGFKHGLSAVIDALGKTRVEKDLFKSLSGDGAVSMVNADFEEWVREVAKVDYRQYDFDGMDEESEVNKMLCPEPPRDTWLWMVKCFQSVPEAERKGLHVVMFNNGIGDELDLATGDEPTDQYRTRR</sequence>